<dbReference type="InterPro" id="IPR027443">
    <property type="entry name" value="IPNS-like_sf"/>
</dbReference>
<dbReference type="EMBL" id="CM007651">
    <property type="protein sequence ID" value="ONI30329.1"/>
    <property type="molecule type" value="Genomic_DNA"/>
</dbReference>
<protein>
    <submittedName>
        <fullName evidence="1">Uncharacterized protein</fullName>
    </submittedName>
</protein>
<reference evidence="1 2" key="1">
    <citation type="journal article" date="2013" name="Nat. Genet.">
        <title>The high-quality draft genome of peach (Prunus persica) identifies unique patterns of genetic diversity, domestication and genome evolution.</title>
        <authorList>
            <consortium name="International Peach Genome Initiative"/>
            <person name="Verde I."/>
            <person name="Abbott A.G."/>
            <person name="Scalabrin S."/>
            <person name="Jung S."/>
            <person name="Shu S."/>
            <person name="Marroni F."/>
            <person name="Zhebentyayeva T."/>
            <person name="Dettori M.T."/>
            <person name="Grimwood J."/>
            <person name="Cattonaro F."/>
            <person name="Zuccolo A."/>
            <person name="Rossini L."/>
            <person name="Jenkins J."/>
            <person name="Vendramin E."/>
            <person name="Meisel L.A."/>
            <person name="Decroocq V."/>
            <person name="Sosinski B."/>
            <person name="Prochnik S."/>
            <person name="Mitros T."/>
            <person name="Policriti A."/>
            <person name="Cipriani G."/>
            <person name="Dondini L."/>
            <person name="Ficklin S."/>
            <person name="Goodstein D.M."/>
            <person name="Xuan P."/>
            <person name="Del Fabbro C."/>
            <person name="Aramini V."/>
            <person name="Copetti D."/>
            <person name="Gonzalez S."/>
            <person name="Horner D.S."/>
            <person name="Falchi R."/>
            <person name="Lucas S."/>
            <person name="Mica E."/>
            <person name="Maldonado J."/>
            <person name="Lazzari B."/>
            <person name="Bielenberg D."/>
            <person name="Pirona R."/>
            <person name="Miculan M."/>
            <person name="Barakat A."/>
            <person name="Testolin R."/>
            <person name="Stella A."/>
            <person name="Tartarini S."/>
            <person name="Tonutti P."/>
            <person name="Arus P."/>
            <person name="Orellana A."/>
            <person name="Wells C."/>
            <person name="Main D."/>
            <person name="Vizzotto G."/>
            <person name="Silva H."/>
            <person name="Salamini F."/>
            <person name="Schmutz J."/>
            <person name="Morgante M."/>
            <person name="Rokhsar D.S."/>
        </authorList>
    </citation>
    <scope>NUCLEOTIDE SEQUENCE [LARGE SCALE GENOMIC DNA]</scope>
    <source>
        <strain evidence="2">cv. Nemared</strain>
    </source>
</reference>
<dbReference type="AlphaFoldDB" id="M5XN37"/>
<proteinExistence type="predicted"/>
<name>M5XN37_PRUPE</name>
<dbReference type="Gene3D" id="2.60.120.330">
    <property type="entry name" value="B-lactam Antibiotic, Isopenicillin N Synthase, Chain"/>
    <property type="match status" value="1"/>
</dbReference>
<evidence type="ECO:0000313" key="2">
    <source>
        <dbReference type="Proteomes" id="UP000006882"/>
    </source>
</evidence>
<dbReference type="SUPFAM" id="SSF51197">
    <property type="entry name" value="Clavaminate synthase-like"/>
    <property type="match status" value="1"/>
</dbReference>
<accession>M5XN37</accession>
<sequence length="122" mass="14348">MGFTKKRIIEPSEMLLQLSYELVHFLKVVAEHAHSYSEVLSNGRYKSADRIHRAVTNIVEARLSLAMFYGPNKNTVIGPIEDLIDEEHPPLYRSYKYAEFFEEFFKQEGKRRLVKEAFELHN</sequence>
<evidence type="ECO:0000313" key="1">
    <source>
        <dbReference type="EMBL" id="ONI30329.1"/>
    </source>
</evidence>
<organism evidence="1 2">
    <name type="scientific">Prunus persica</name>
    <name type="common">Peach</name>
    <name type="synonym">Amygdalus persica</name>
    <dbReference type="NCBI Taxonomy" id="3760"/>
    <lineage>
        <taxon>Eukaryota</taxon>
        <taxon>Viridiplantae</taxon>
        <taxon>Streptophyta</taxon>
        <taxon>Embryophyta</taxon>
        <taxon>Tracheophyta</taxon>
        <taxon>Spermatophyta</taxon>
        <taxon>Magnoliopsida</taxon>
        <taxon>eudicotyledons</taxon>
        <taxon>Gunneridae</taxon>
        <taxon>Pentapetalae</taxon>
        <taxon>rosids</taxon>
        <taxon>fabids</taxon>
        <taxon>Rosales</taxon>
        <taxon>Rosaceae</taxon>
        <taxon>Amygdaloideae</taxon>
        <taxon>Amygdaleae</taxon>
        <taxon>Prunus</taxon>
    </lineage>
</organism>
<dbReference type="STRING" id="3760.M5XN37"/>
<keyword evidence="2" id="KW-1185">Reference proteome</keyword>
<gene>
    <name evidence="1" type="ORF">PRUPE_1G244600</name>
</gene>
<dbReference type="HOGENOM" id="CLU_2030710_0_0_1"/>
<dbReference type="OMA" id="HIELQSY"/>
<dbReference type="Gramene" id="ONI30329">
    <property type="protein sequence ID" value="ONI30329"/>
    <property type="gene ID" value="PRUPE_1G244600"/>
</dbReference>
<dbReference type="eggNOG" id="KOG0143">
    <property type="taxonomic scope" value="Eukaryota"/>
</dbReference>
<dbReference type="Proteomes" id="UP000006882">
    <property type="component" value="Chromosome G1"/>
</dbReference>